<keyword evidence="3" id="KW-1185">Reference proteome</keyword>
<dbReference type="RefSeq" id="WP_344549941.1">
    <property type="nucleotide sequence ID" value="NZ_BAAANS010000002.1"/>
</dbReference>
<dbReference type="EMBL" id="BAAANS010000002">
    <property type="protein sequence ID" value="GAA2084883.1"/>
    <property type="molecule type" value="Genomic_DNA"/>
</dbReference>
<reference evidence="2 3" key="1">
    <citation type="journal article" date="2019" name="Int. J. Syst. Evol. Microbiol.">
        <title>The Global Catalogue of Microorganisms (GCM) 10K type strain sequencing project: providing services to taxonomists for standard genome sequencing and annotation.</title>
        <authorList>
            <consortium name="The Broad Institute Genomics Platform"/>
            <consortium name="The Broad Institute Genome Sequencing Center for Infectious Disease"/>
            <person name="Wu L."/>
            <person name="Ma J."/>
        </authorList>
    </citation>
    <scope>NUCLEOTIDE SEQUENCE [LARGE SCALE GENOMIC DNA]</scope>
    <source>
        <strain evidence="2 3">JCM 14559</strain>
    </source>
</reference>
<organism evidence="2 3">
    <name type="scientific">Kitasatospora saccharophila</name>
    <dbReference type="NCBI Taxonomy" id="407973"/>
    <lineage>
        <taxon>Bacteria</taxon>
        <taxon>Bacillati</taxon>
        <taxon>Actinomycetota</taxon>
        <taxon>Actinomycetes</taxon>
        <taxon>Kitasatosporales</taxon>
        <taxon>Streptomycetaceae</taxon>
        <taxon>Kitasatospora</taxon>
    </lineage>
</organism>
<dbReference type="Proteomes" id="UP001500897">
    <property type="component" value="Unassembled WGS sequence"/>
</dbReference>
<name>A0ABN2W6S9_9ACTN</name>
<comment type="caution">
    <text evidence="2">The sequence shown here is derived from an EMBL/GenBank/DDBJ whole genome shotgun (WGS) entry which is preliminary data.</text>
</comment>
<accession>A0ABN2W6S9</accession>
<gene>
    <name evidence="2" type="ORF">GCM10009759_04260</name>
</gene>
<evidence type="ECO:0000313" key="2">
    <source>
        <dbReference type="EMBL" id="GAA2084883.1"/>
    </source>
</evidence>
<protein>
    <submittedName>
        <fullName evidence="2">Uncharacterized protein</fullName>
    </submittedName>
</protein>
<proteinExistence type="predicted"/>
<feature type="region of interest" description="Disordered" evidence="1">
    <location>
        <begin position="47"/>
        <end position="67"/>
    </location>
</feature>
<evidence type="ECO:0000256" key="1">
    <source>
        <dbReference type="SAM" id="MobiDB-lite"/>
    </source>
</evidence>
<evidence type="ECO:0000313" key="3">
    <source>
        <dbReference type="Proteomes" id="UP001500897"/>
    </source>
</evidence>
<sequence length="120" mass="13220">MSTSKTTKYFPFPAALVEAQRELEAAVARRAEFLAAVPRWVEPQSDIKTKDGSVMPGGPGWSEEQREEGRRLLEAEQAAAHAVWGHPFWAELQGADRVAARTQLKHLPADWPPADEGSGE</sequence>